<proteinExistence type="predicted"/>
<gene>
    <name evidence="2" type="ORF">QWJ41_04960</name>
</gene>
<dbReference type="SUPFAM" id="SSF52540">
    <property type="entry name" value="P-loop containing nucleoside triphosphate hydrolases"/>
    <property type="match status" value="2"/>
</dbReference>
<dbReference type="Gene3D" id="3.40.50.300">
    <property type="entry name" value="P-loop containing nucleotide triphosphate hydrolases"/>
    <property type="match status" value="2"/>
</dbReference>
<dbReference type="Proteomes" id="UP001168363">
    <property type="component" value="Unassembled WGS sequence"/>
</dbReference>
<dbReference type="InterPro" id="IPR027417">
    <property type="entry name" value="P-loop_NTPase"/>
</dbReference>
<accession>A0ABT8TNN9</accession>
<dbReference type="EMBL" id="JAULSC010000003">
    <property type="protein sequence ID" value="MDO3395055.1"/>
    <property type="molecule type" value="Genomic_DNA"/>
</dbReference>
<comment type="caution">
    <text evidence="2">The sequence shown here is derived from an EMBL/GenBank/DDBJ whole genome shotgun (WGS) entry which is preliminary data.</text>
</comment>
<sequence>MYLSRVRVRGLRGAVDGPLEVRLPGRFAVIAGANGGGKTTLTDAIYLSHGKRFPHLPRHSAAALGPGDRDIEVEYRFDDDVATEGPLGRQLQAQGGRSAPGTVAAEWARTLHRDLGAIRTKSIDGRSSDVEQRTLLVHLPAWRNPLDELARRETRVLVELLRAQQQNLGRGRDLSRLRGRASGLLESLATDDLLVGLEERVSEQLRALSAGVSRNWPYIRGQVVDDRYLARVLELMLATTEGRAEALPLEVVGLGYVNLLHIAVTLAAIPDSTRISAAAAASAAAQAAAGGQPSNQVDGAAATPLEEADQILRQARAESESVEDSFFPDDAFHVTLVIEEPEAHLHPQLQHSLVRYLRRQVRLRPELQVVLSSHATDVITSCDPTEVVIVRRDRHGQRVCRAVAEIPLAARDEVLRKTRLHLDASRSASLFAERLLLVEGVTEAAVLREFGWAWAGDDADKQAFVDALSIVPMGTKVGPWAVRLLATRGHELCSRLAVLRDSDLDFDDSPAGPTWADDHDPAVLMVEHSHPTLEPQLTEGNEALVEAALRDIGVTAPDEITPSTIRDLFRSRSKKGDVTVPAGPAARRKGEFAEAFAGRLRELRDVVGGGVRVPEPMERVFDFLYSVPEASPTADTEGDAVVPSVDTGAELAAGTTVEPAAET</sequence>
<dbReference type="Pfam" id="PF13175">
    <property type="entry name" value="AAA_15"/>
    <property type="match status" value="1"/>
</dbReference>
<reference evidence="2" key="1">
    <citation type="submission" date="2023-06" db="EMBL/GenBank/DDBJ databases">
        <title>Genome sequence of Nocardioides sp. SOB44.</title>
        <authorList>
            <person name="Zhang G."/>
        </authorList>
    </citation>
    <scope>NUCLEOTIDE SEQUENCE</scope>
    <source>
        <strain evidence="2">SOB44</strain>
    </source>
</reference>
<name>A0ABT8TNN9_9ACTN</name>
<dbReference type="PANTHER" id="PTHR43581:SF4">
    <property type="entry name" value="ATP_GTP PHOSPHATASE"/>
    <property type="match status" value="1"/>
</dbReference>
<keyword evidence="3" id="KW-1185">Reference proteome</keyword>
<evidence type="ECO:0000313" key="2">
    <source>
        <dbReference type="EMBL" id="MDO3395055.1"/>
    </source>
</evidence>
<feature type="domain" description="Endonuclease GajA/Old nuclease/RecF-like AAA" evidence="1">
    <location>
        <begin position="334"/>
        <end position="378"/>
    </location>
</feature>
<evidence type="ECO:0000259" key="1">
    <source>
        <dbReference type="Pfam" id="PF13175"/>
    </source>
</evidence>
<dbReference type="InterPro" id="IPR041685">
    <property type="entry name" value="AAA_GajA/Old/RecF-like"/>
</dbReference>
<organism evidence="2 3">
    <name type="scientific">Nocardioides cremeus</name>
    <dbReference type="NCBI Taxonomy" id="3058044"/>
    <lineage>
        <taxon>Bacteria</taxon>
        <taxon>Bacillati</taxon>
        <taxon>Actinomycetota</taxon>
        <taxon>Actinomycetes</taxon>
        <taxon>Propionibacteriales</taxon>
        <taxon>Nocardioidaceae</taxon>
        <taxon>Nocardioides</taxon>
    </lineage>
</organism>
<protein>
    <submittedName>
        <fullName evidence="2">AAA family ATPase</fullName>
    </submittedName>
</protein>
<dbReference type="InterPro" id="IPR051396">
    <property type="entry name" value="Bact_Antivir_Def_Nuclease"/>
</dbReference>
<dbReference type="RefSeq" id="WP_302706110.1">
    <property type="nucleotide sequence ID" value="NZ_JAULSC010000003.1"/>
</dbReference>
<evidence type="ECO:0000313" key="3">
    <source>
        <dbReference type="Proteomes" id="UP001168363"/>
    </source>
</evidence>
<dbReference type="PANTHER" id="PTHR43581">
    <property type="entry name" value="ATP/GTP PHOSPHATASE"/>
    <property type="match status" value="1"/>
</dbReference>